<evidence type="ECO:0000313" key="2">
    <source>
        <dbReference type="Proteomes" id="UP000198921"/>
    </source>
</evidence>
<dbReference type="SUPFAM" id="SSF46689">
    <property type="entry name" value="Homeodomain-like"/>
    <property type="match status" value="1"/>
</dbReference>
<dbReference type="Proteomes" id="UP000198921">
    <property type="component" value="Unassembled WGS sequence"/>
</dbReference>
<sequence length="211" mass="23143">MAAHVRVVQVPDADRRELQRRARDKGAPARVVERARIVLLAADEVPGKQIATLVGCAEGTVVTWRGRYAEHGLAGLEDLPRPGKPTQLPEALRDRVLELTLTEPPVQFGATHWSSRLLATALAGEGTPISHATIARIWHRFGIQPWRAETFKFSTDPALEGKIRDVVGLYLHPPEQAVVLCVDEKPQIQALERTAATLPVRPEQPGAASFD</sequence>
<keyword evidence="2" id="KW-1185">Reference proteome</keyword>
<name>A0A1H3DB46_9ACTN</name>
<dbReference type="NCBIfam" id="NF033545">
    <property type="entry name" value="transpos_IS630"/>
    <property type="match status" value="1"/>
</dbReference>
<reference evidence="2" key="1">
    <citation type="submission" date="2016-10" db="EMBL/GenBank/DDBJ databases">
        <authorList>
            <person name="Varghese N."/>
            <person name="Submissions S."/>
        </authorList>
    </citation>
    <scope>NUCLEOTIDE SEQUENCE [LARGE SCALE GENOMIC DNA]</scope>
    <source>
        <strain evidence="2">DSM 45422</strain>
    </source>
</reference>
<evidence type="ECO:0000313" key="1">
    <source>
        <dbReference type="EMBL" id="SDX63631.1"/>
    </source>
</evidence>
<protein>
    <submittedName>
        <fullName evidence="1">Transposase</fullName>
    </submittedName>
</protein>
<accession>A0A1H3DB46</accession>
<dbReference type="InterPro" id="IPR047655">
    <property type="entry name" value="Transpos_IS630-like"/>
</dbReference>
<gene>
    <name evidence="1" type="ORF">SAMN05660209_00922</name>
</gene>
<dbReference type="EMBL" id="FNOT01000002">
    <property type="protein sequence ID" value="SDX63631.1"/>
    <property type="molecule type" value="Genomic_DNA"/>
</dbReference>
<dbReference type="Pfam" id="PF13565">
    <property type="entry name" value="HTH_32"/>
    <property type="match status" value="1"/>
</dbReference>
<dbReference type="InterPro" id="IPR009057">
    <property type="entry name" value="Homeodomain-like_sf"/>
</dbReference>
<proteinExistence type="predicted"/>
<dbReference type="STRING" id="1137993.SAMN05660209_00922"/>
<dbReference type="AlphaFoldDB" id="A0A1H3DB46"/>
<organism evidence="1 2">
    <name type="scientific">Geodermatophilus africanus</name>
    <dbReference type="NCBI Taxonomy" id="1137993"/>
    <lineage>
        <taxon>Bacteria</taxon>
        <taxon>Bacillati</taxon>
        <taxon>Actinomycetota</taxon>
        <taxon>Actinomycetes</taxon>
        <taxon>Geodermatophilales</taxon>
        <taxon>Geodermatophilaceae</taxon>
        <taxon>Geodermatophilus</taxon>
    </lineage>
</organism>